<comment type="similarity">
    <text evidence="1">Belongs to the CapA family.</text>
</comment>
<protein>
    <submittedName>
        <fullName evidence="3">AmmeMemoRadiSam system protein B</fullName>
    </submittedName>
</protein>
<dbReference type="InterPro" id="IPR029052">
    <property type="entry name" value="Metallo-depent_PP-like"/>
</dbReference>
<organism evidence="3 4">
    <name type="scientific">Candidatus Tagabacteria bacterium CG03_land_8_20_14_0_80_41_22</name>
    <dbReference type="NCBI Taxonomy" id="1975020"/>
    <lineage>
        <taxon>Bacteria</taxon>
        <taxon>Candidatus Tagaibacteriota</taxon>
    </lineage>
</organism>
<dbReference type="InterPro" id="IPR019079">
    <property type="entry name" value="Capsule_synth_CapA"/>
</dbReference>
<accession>A0A2M7B8V2</accession>
<evidence type="ECO:0000259" key="2">
    <source>
        <dbReference type="SMART" id="SM00854"/>
    </source>
</evidence>
<dbReference type="Pfam" id="PF09587">
    <property type="entry name" value="PGA_cap"/>
    <property type="match status" value="1"/>
</dbReference>
<evidence type="ECO:0000313" key="4">
    <source>
        <dbReference type="Proteomes" id="UP000228561"/>
    </source>
</evidence>
<sequence length="526" mass="59530">AKSIIEKFFNELSKENYPQEIVLVGPDHFNAAAVYGDKLITVNASTTNLENLAIDNGLLNTSGGISNLAFSDYAIKNDHGIMNILPFIKQYFPNTKIIPFLIPANFSLDKTKNAVENLNKILPDNSFILASVDWSHYLPKNVADFHDEKSIRVFLNFEEENFSNIEVDCPQCLYISRYFAKLRNADNYTKIDHKNSQDFSNGEILDSTTSYFSVLFSKQKTISEISKYPKTVLFLGDVMLDRAVKRLLDKNGLLYPIENMRNFLTGTDIVVGNLEGPAVANPTYTPDTSMRFNFGPEALDLLHYAKINLVSLANNHTLDKDKDGLIQTKELLSKKNINYFGDPISCDEENIYKADGIVLVGLNKTFPINCTQEQIVKLVKNVKRENSSDFVIVFIHWGEEYKPTSNATQKELAHLMIDGGADLVIGSHPHVVEEIEQYKGKLIFYSLGNFIFDQYFSKETQEGLAVGLELYDNKALIRLFPLGINKSQPYLFDNMKRIKFLENLSLKSPTILKNQILNGMIVVDTF</sequence>
<dbReference type="InterPro" id="IPR018247">
    <property type="entry name" value="EF_Hand_1_Ca_BS"/>
</dbReference>
<dbReference type="NCBIfam" id="TIGR04336">
    <property type="entry name" value="AmmeMemoSam_B"/>
    <property type="match status" value="1"/>
</dbReference>
<dbReference type="InterPro" id="IPR002737">
    <property type="entry name" value="MEMO1_fam"/>
</dbReference>
<evidence type="ECO:0000256" key="1">
    <source>
        <dbReference type="ARBA" id="ARBA00005662"/>
    </source>
</evidence>
<reference evidence="4" key="1">
    <citation type="submission" date="2017-09" db="EMBL/GenBank/DDBJ databases">
        <title>Depth-based differentiation of microbial function through sediment-hosted aquifers and enrichment of novel symbionts in the deep terrestrial subsurface.</title>
        <authorList>
            <person name="Probst A.J."/>
            <person name="Ladd B."/>
            <person name="Jarett J.K."/>
            <person name="Geller-Mcgrath D.E."/>
            <person name="Sieber C.M.K."/>
            <person name="Emerson J.B."/>
            <person name="Anantharaman K."/>
            <person name="Thomas B.C."/>
            <person name="Malmstrom R."/>
            <person name="Stieglmeier M."/>
            <person name="Klingl A."/>
            <person name="Woyke T."/>
            <person name="Ryan C.M."/>
            <person name="Banfield J.F."/>
        </authorList>
    </citation>
    <scope>NUCLEOTIDE SEQUENCE [LARGE SCALE GENOMIC DNA]</scope>
</reference>
<dbReference type="Gene3D" id="3.60.21.10">
    <property type="match status" value="1"/>
</dbReference>
<dbReference type="InterPro" id="IPR052169">
    <property type="entry name" value="CW_Biosynth-Accessory"/>
</dbReference>
<comment type="caution">
    <text evidence="3">The sequence shown here is derived from an EMBL/GenBank/DDBJ whole genome shotgun (WGS) entry which is preliminary data.</text>
</comment>
<dbReference type="PANTHER" id="PTHR33393">
    <property type="entry name" value="POLYGLUTAMINE SYNTHESIS ACCESSORY PROTEIN RV0574C-RELATED"/>
    <property type="match status" value="1"/>
</dbReference>
<dbReference type="EMBL" id="PEVG01000019">
    <property type="protein sequence ID" value="PIU99542.1"/>
    <property type="molecule type" value="Genomic_DNA"/>
</dbReference>
<dbReference type="Proteomes" id="UP000228561">
    <property type="component" value="Unassembled WGS sequence"/>
</dbReference>
<dbReference type="CDD" id="cd07381">
    <property type="entry name" value="MPP_CapA"/>
    <property type="match status" value="1"/>
</dbReference>
<dbReference type="SUPFAM" id="SSF56300">
    <property type="entry name" value="Metallo-dependent phosphatases"/>
    <property type="match status" value="1"/>
</dbReference>
<name>A0A2M7B8V2_9BACT</name>
<evidence type="ECO:0000313" key="3">
    <source>
        <dbReference type="EMBL" id="PIU99542.1"/>
    </source>
</evidence>
<dbReference type="Gene3D" id="3.40.830.10">
    <property type="entry name" value="LigB-like"/>
    <property type="match status" value="1"/>
</dbReference>
<dbReference type="PANTHER" id="PTHR33393:SF12">
    <property type="entry name" value="CAPSULE BIOSYNTHESIS PROTEIN CAPA"/>
    <property type="match status" value="1"/>
</dbReference>
<feature type="non-terminal residue" evidence="3">
    <location>
        <position position="1"/>
    </location>
</feature>
<dbReference type="PROSITE" id="PS00018">
    <property type="entry name" value="EF_HAND_1"/>
    <property type="match status" value="1"/>
</dbReference>
<feature type="domain" description="Capsule synthesis protein CapA" evidence="2">
    <location>
        <begin position="231"/>
        <end position="454"/>
    </location>
</feature>
<gene>
    <name evidence="3" type="primary">amrB</name>
    <name evidence="3" type="ORF">COS58_01780</name>
</gene>
<dbReference type="SMART" id="SM00854">
    <property type="entry name" value="PGA_cap"/>
    <property type="match status" value="1"/>
</dbReference>
<dbReference type="Pfam" id="PF01875">
    <property type="entry name" value="Memo"/>
    <property type="match status" value="1"/>
</dbReference>
<dbReference type="AlphaFoldDB" id="A0A2M7B8V2"/>
<proteinExistence type="inferred from homology"/>